<dbReference type="SUPFAM" id="SSF53756">
    <property type="entry name" value="UDP-Glycosyltransferase/glycogen phosphorylase"/>
    <property type="match status" value="1"/>
</dbReference>
<reference evidence="2" key="1">
    <citation type="submission" date="2021-01" db="EMBL/GenBank/DDBJ databases">
        <authorList>
            <person name="Corre E."/>
            <person name="Pelletier E."/>
            <person name="Niang G."/>
            <person name="Scheremetjew M."/>
            <person name="Finn R."/>
            <person name="Kale V."/>
            <person name="Holt S."/>
            <person name="Cochrane G."/>
            <person name="Meng A."/>
            <person name="Brown T."/>
            <person name="Cohen L."/>
        </authorList>
    </citation>
    <scope>NUCLEOTIDE SEQUENCE</scope>
    <source>
        <strain evidence="2">GSBS06</strain>
    </source>
</reference>
<dbReference type="AlphaFoldDB" id="A0A7S3LQQ6"/>
<feature type="domain" description="Erythromycin biosynthesis protein CIII-like C-terminal" evidence="1">
    <location>
        <begin position="87"/>
        <end position="179"/>
    </location>
</feature>
<evidence type="ECO:0000313" key="2">
    <source>
        <dbReference type="EMBL" id="CAE0438174.1"/>
    </source>
</evidence>
<dbReference type="PANTHER" id="PTHR48050:SF13">
    <property type="entry name" value="STEROL 3-BETA-GLUCOSYLTRANSFERASE UGT80A2"/>
    <property type="match status" value="1"/>
</dbReference>
<organism evidence="2">
    <name type="scientific">Aplanochytrium stocchinoi</name>
    <dbReference type="NCBI Taxonomy" id="215587"/>
    <lineage>
        <taxon>Eukaryota</taxon>
        <taxon>Sar</taxon>
        <taxon>Stramenopiles</taxon>
        <taxon>Bigyra</taxon>
        <taxon>Labyrinthulomycetes</taxon>
        <taxon>Thraustochytrida</taxon>
        <taxon>Thraustochytriidae</taxon>
        <taxon>Aplanochytrium</taxon>
    </lineage>
</organism>
<protein>
    <recommendedName>
        <fullName evidence="1">Erythromycin biosynthesis protein CIII-like C-terminal domain-containing protein</fullName>
    </recommendedName>
</protein>
<name>A0A7S3LQQ6_9STRA</name>
<dbReference type="Pfam" id="PF06722">
    <property type="entry name" value="EryCIII-like_C"/>
    <property type="match status" value="1"/>
</dbReference>
<sequence>MTGPWRLPCSSLQSEIENVKENKSLMNFLAKQPIFVTFGSMEHVNDILLKTLDAVSKINLPMLICAKPELTAELDKTKLDFDDSQIQFTYSIPFDFVFQKCRCVVHHGGAGTTASAAYAGIPSVVIPILQWSDQQYWARIVSDRNIGIHLPLAEASVKAIGAAVTSAMDLAESSKLVAENLNRQADGAYQAARLVFDYLYA</sequence>
<accession>A0A7S3LQQ6</accession>
<dbReference type="EMBL" id="HBIN01011247">
    <property type="protein sequence ID" value="CAE0438174.1"/>
    <property type="molecule type" value="Transcribed_RNA"/>
</dbReference>
<proteinExistence type="predicted"/>
<dbReference type="GO" id="GO:0016757">
    <property type="term" value="F:glycosyltransferase activity"/>
    <property type="evidence" value="ECO:0007669"/>
    <property type="project" value="UniProtKB-ARBA"/>
</dbReference>
<gene>
    <name evidence="2" type="ORF">ASTO00021_LOCUS8422</name>
</gene>
<evidence type="ECO:0000259" key="1">
    <source>
        <dbReference type="Pfam" id="PF06722"/>
    </source>
</evidence>
<dbReference type="PANTHER" id="PTHR48050">
    <property type="entry name" value="STEROL 3-BETA-GLUCOSYLTRANSFERASE"/>
    <property type="match status" value="1"/>
</dbReference>
<dbReference type="Gene3D" id="3.40.50.2000">
    <property type="entry name" value="Glycogen Phosphorylase B"/>
    <property type="match status" value="1"/>
</dbReference>
<dbReference type="InterPro" id="IPR050426">
    <property type="entry name" value="Glycosyltransferase_28"/>
</dbReference>
<dbReference type="InterPro" id="IPR010610">
    <property type="entry name" value="EryCIII-like_C"/>
</dbReference>